<dbReference type="InterPro" id="IPR000390">
    <property type="entry name" value="Small_drug/metabolite_transptr"/>
</dbReference>
<comment type="caution">
    <text evidence="10">The sequence shown here is derived from an EMBL/GenBank/DDBJ whole genome shotgun (WGS) entry which is preliminary data.</text>
</comment>
<keyword evidence="4 8" id="KW-0812">Transmembrane</keyword>
<evidence type="ECO:0000256" key="8">
    <source>
        <dbReference type="RuleBase" id="RU003942"/>
    </source>
</evidence>
<evidence type="ECO:0000256" key="9">
    <source>
        <dbReference type="SAM" id="Phobius"/>
    </source>
</evidence>
<dbReference type="InterPro" id="IPR037185">
    <property type="entry name" value="EmrE-like"/>
</dbReference>
<evidence type="ECO:0000313" key="11">
    <source>
        <dbReference type="Proteomes" id="UP001208935"/>
    </source>
</evidence>
<feature type="transmembrane region" description="Helical" evidence="9">
    <location>
        <begin position="35"/>
        <end position="55"/>
    </location>
</feature>
<feature type="transmembrane region" description="Helical" evidence="9">
    <location>
        <begin position="90"/>
        <end position="109"/>
    </location>
</feature>
<dbReference type="EMBL" id="QZCW01000002">
    <property type="protein sequence ID" value="MCW5321313.1"/>
    <property type="molecule type" value="Genomic_DNA"/>
</dbReference>
<dbReference type="GeneID" id="77319505"/>
<organism evidence="10 11">
    <name type="scientific">Verminephrobacter aporrectodeae subsp. tuberculatae</name>
    <dbReference type="NCBI Taxonomy" id="1110392"/>
    <lineage>
        <taxon>Bacteria</taxon>
        <taxon>Pseudomonadati</taxon>
        <taxon>Pseudomonadota</taxon>
        <taxon>Betaproteobacteria</taxon>
        <taxon>Burkholderiales</taxon>
        <taxon>Comamonadaceae</taxon>
        <taxon>Verminephrobacter</taxon>
    </lineage>
</organism>
<comment type="subcellular location">
    <subcellularLocation>
        <location evidence="1 8">Cell membrane</location>
        <topology evidence="1 8">Multi-pass membrane protein</topology>
    </subcellularLocation>
</comment>
<keyword evidence="11" id="KW-1185">Reference proteome</keyword>
<dbReference type="SUPFAM" id="SSF103481">
    <property type="entry name" value="Multidrug resistance efflux transporter EmrE"/>
    <property type="match status" value="1"/>
</dbReference>
<evidence type="ECO:0000256" key="4">
    <source>
        <dbReference type="ARBA" id="ARBA00022692"/>
    </source>
</evidence>
<evidence type="ECO:0000256" key="1">
    <source>
        <dbReference type="ARBA" id="ARBA00004651"/>
    </source>
</evidence>
<name>A0ABT3KSL8_9BURK</name>
<sequence length="110" mass="11526">MSAQGFSWLLIAASVGAEVAGTIALRFADGLTRPLPSIAVFLSYGVAIWLMSLAVRQLEVGLTYAVWAGSGTALIALIGILCFNESAHAMRLLGFVFIVLGVVTLNVSAR</sequence>
<dbReference type="Pfam" id="PF00893">
    <property type="entry name" value="Multi_Drug_Res"/>
    <property type="match status" value="1"/>
</dbReference>
<proteinExistence type="inferred from homology"/>
<gene>
    <name evidence="10" type="ORF">D5039_09185</name>
</gene>
<evidence type="ECO:0000256" key="6">
    <source>
        <dbReference type="ARBA" id="ARBA00023136"/>
    </source>
</evidence>
<protein>
    <submittedName>
        <fullName evidence="10">QacE family quaternary ammonium compound efflux SMR transporter</fullName>
    </submittedName>
</protein>
<keyword evidence="3" id="KW-1003">Cell membrane</keyword>
<feature type="transmembrane region" description="Helical" evidence="9">
    <location>
        <begin position="61"/>
        <end position="83"/>
    </location>
</feature>
<dbReference type="Proteomes" id="UP001208935">
    <property type="component" value="Unassembled WGS sequence"/>
</dbReference>
<dbReference type="PANTHER" id="PTHR30561">
    <property type="entry name" value="SMR FAMILY PROTON-DEPENDENT DRUG EFFLUX TRANSPORTER SUGE"/>
    <property type="match status" value="1"/>
</dbReference>
<dbReference type="Gene3D" id="1.10.3730.20">
    <property type="match status" value="1"/>
</dbReference>
<keyword evidence="6 9" id="KW-0472">Membrane</keyword>
<dbReference type="InterPro" id="IPR045324">
    <property type="entry name" value="Small_multidrug_res"/>
</dbReference>
<reference evidence="11" key="1">
    <citation type="submission" date="2023-07" db="EMBL/GenBank/DDBJ databases">
        <title>Verminephrobacter genomes.</title>
        <authorList>
            <person name="Lund M.B."/>
        </authorList>
    </citation>
    <scope>NUCLEOTIDE SEQUENCE [LARGE SCALE GENOMIC DNA]</scope>
    <source>
        <strain evidence="11">AtM5-05</strain>
    </source>
</reference>
<comment type="similarity">
    <text evidence="7 8">Belongs to the drug/metabolite transporter (DMT) superfamily. Small multidrug resistance (SMR) (TC 2.A.7.1) family.</text>
</comment>
<evidence type="ECO:0000256" key="3">
    <source>
        <dbReference type="ARBA" id="ARBA00022475"/>
    </source>
</evidence>
<evidence type="ECO:0000256" key="2">
    <source>
        <dbReference type="ARBA" id="ARBA00022448"/>
    </source>
</evidence>
<dbReference type="RefSeq" id="WP_010103254.1">
    <property type="nucleotide sequence ID" value="NZ_QZCW01000002.1"/>
</dbReference>
<dbReference type="PANTHER" id="PTHR30561:SF1">
    <property type="entry name" value="MULTIDRUG TRANSPORTER EMRE"/>
    <property type="match status" value="1"/>
</dbReference>
<keyword evidence="2" id="KW-0813">Transport</keyword>
<evidence type="ECO:0000256" key="5">
    <source>
        <dbReference type="ARBA" id="ARBA00022989"/>
    </source>
</evidence>
<evidence type="ECO:0000256" key="7">
    <source>
        <dbReference type="ARBA" id="ARBA00038032"/>
    </source>
</evidence>
<keyword evidence="5 9" id="KW-1133">Transmembrane helix</keyword>
<accession>A0ABT3KSL8</accession>
<feature type="transmembrane region" description="Helical" evidence="9">
    <location>
        <begin position="6"/>
        <end position="28"/>
    </location>
</feature>
<evidence type="ECO:0000313" key="10">
    <source>
        <dbReference type="EMBL" id="MCW5321313.1"/>
    </source>
</evidence>